<dbReference type="Proteomes" id="UP000183155">
    <property type="component" value="Unassembled WGS sequence"/>
</dbReference>
<dbReference type="InterPro" id="IPR008966">
    <property type="entry name" value="Adhesion_dom_sf"/>
</dbReference>
<dbReference type="PATRIC" id="fig|47884.3.peg.1146"/>
<dbReference type="Proteomes" id="UP000036395">
    <property type="component" value="Unassembled WGS sequence"/>
</dbReference>
<dbReference type="GO" id="GO:0043709">
    <property type="term" value="P:cell adhesion involved in single-species biofilm formation"/>
    <property type="evidence" value="ECO:0007669"/>
    <property type="project" value="TreeGrafter"/>
</dbReference>
<evidence type="ECO:0000313" key="2">
    <source>
        <dbReference type="EMBL" id="SED14285.1"/>
    </source>
</evidence>
<dbReference type="Gene3D" id="2.60.40.1090">
    <property type="entry name" value="Fimbrial-type adhesion domain"/>
    <property type="match status" value="1"/>
</dbReference>
<dbReference type="EMBL" id="FNRS01000001">
    <property type="protein sequence ID" value="SED14285.1"/>
    <property type="molecule type" value="Genomic_DNA"/>
</dbReference>
<proteinExistence type="predicted"/>
<organism evidence="1 3">
    <name type="scientific">Pseudomonas taetrolens</name>
    <dbReference type="NCBI Taxonomy" id="47884"/>
    <lineage>
        <taxon>Bacteria</taxon>
        <taxon>Pseudomonadati</taxon>
        <taxon>Pseudomonadota</taxon>
        <taxon>Gammaproteobacteria</taxon>
        <taxon>Pseudomonadales</taxon>
        <taxon>Pseudomonadaceae</taxon>
        <taxon>Pseudomonas</taxon>
    </lineage>
</organism>
<evidence type="ECO:0000313" key="4">
    <source>
        <dbReference type="Proteomes" id="UP000183155"/>
    </source>
</evidence>
<dbReference type="InterPro" id="IPR050263">
    <property type="entry name" value="Bact_Fimbrial_Adh_Pro"/>
</dbReference>
<dbReference type="PANTHER" id="PTHR33420:SF12">
    <property type="entry name" value="FIMBRIN-LIKE PROTEIN FIMI-RELATED"/>
    <property type="match status" value="1"/>
</dbReference>
<reference evidence="1 3" key="1">
    <citation type="submission" date="2015-02" db="EMBL/GenBank/DDBJ databases">
        <title>Pseudomonas helleri sp. nov. and Pseudomonas weihenstephanensis sp. nov., isolated from raw cows milk.</title>
        <authorList>
            <person name="von Neubeck M."/>
            <person name="Huptas C."/>
            <person name="Wenning M."/>
            <person name="Scherer S."/>
        </authorList>
    </citation>
    <scope>NUCLEOTIDE SEQUENCE [LARGE SCALE GENOMIC DNA]</scope>
    <source>
        <strain evidence="1 3">DSM 21104</strain>
    </source>
</reference>
<dbReference type="SUPFAM" id="SSF49401">
    <property type="entry name" value="Bacterial adhesins"/>
    <property type="match status" value="1"/>
</dbReference>
<evidence type="ECO:0000313" key="3">
    <source>
        <dbReference type="Proteomes" id="UP000036395"/>
    </source>
</evidence>
<name>A0A0J6GNP6_PSETA</name>
<reference evidence="2 4" key="2">
    <citation type="submission" date="2016-10" db="EMBL/GenBank/DDBJ databases">
        <authorList>
            <person name="Varghese N."/>
            <person name="Submissions S."/>
        </authorList>
    </citation>
    <scope>NUCLEOTIDE SEQUENCE [LARGE SCALE GENOMIC DNA]</scope>
    <source>
        <strain evidence="2 4">BS3652</strain>
    </source>
</reference>
<dbReference type="PANTHER" id="PTHR33420">
    <property type="entry name" value="FIMBRIAL SUBUNIT ELFA-RELATED"/>
    <property type="match status" value="1"/>
</dbReference>
<keyword evidence="4" id="KW-1185">Reference proteome</keyword>
<accession>A0A0J6GNP6</accession>
<protein>
    <submittedName>
        <fullName evidence="1">Fimbrial protein</fullName>
    </submittedName>
    <submittedName>
        <fullName evidence="2">Pilin (Type 1 fimbria component protein)</fullName>
    </submittedName>
</protein>
<sequence length="167" mass="18156">MTTVLAADQGSGVVILGGQIVDTACALETESAYQLIEMDPTPVGRLVREGESNPHPFTLRLVRCSLTRTNPNQSDEKLPDWQHVRVTFDGVTDREGRSFAAFGSSQGVALLITDAAGRESMPGVPMPLTPVAGNHQVLHYTLRLVGNDRPVSVGTHRAAVRFRLEYF</sequence>
<dbReference type="GO" id="GO:0009289">
    <property type="term" value="C:pilus"/>
    <property type="evidence" value="ECO:0007669"/>
    <property type="project" value="InterPro"/>
</dbReference>
<dbReference type="AlphaFoldDB" id="A0A0J6GNP6"/>
<dbReference type="InterPro" id="IPR036937">
    <property type="entry name" value="Adhesion_dom_fimbrial_sf"/>
</dbReference>
<evidence type="ECO:0000313" key="1">
    <source>
        <dbReference type="EMBL" id="KMM86341.1"/>
    </source>
</evidence>
<dbReference type="STRING" id="47884.SAMN04490203_3910"/>
<dbReference type="EMBL" id="JYLA01000002">
    <property type="protein sequence ID" value="KMM86341.1"/>
    <property type="molecule type" value="Genomic_DNA"/>
</dbReference>
<comment type="caution">
    <text evidence="1">The sequence shown here is derived from an EMBL/GenBank/DDBJ whole genome shotgun (WGS) entry which is preliminary data.</text>
</comment>
<gene>
    <name evidence="2" type="ORF">SAMN04490203_3910</name>
    <name evidence="1" type="ORF">TU78_03750</name>
</gene>